<accession>A0ABX7MVE0</accession>
<evidence type="ECO:0000259" key="1">
    <source>
        <dbReference type="Pfam" id="PF07589"/>
    </source>
</evidence>
<gene>
    <name evidence="2" type="ORF">LPB19_07105</name>
</gene>
<evidence type="ECO:0000313" key="2">
    <source>
        <dbReference type="EMBL" id="QSP96143.1"/>
    </source>
</evidence>
<name>A0ABX7MVE0_9GAMM</name>
<dbReference type="Proteomes" id="UP000663555">
    <property type="component" value="Chromosome"/>
</dbReference>
<dbReference type="RefSeq" id="WP_206645370.1">
    <property type="nucleotide sequence ID" value="NZ_CP071247.1"/>
</dbReference>
<feature type="domain" description="Ice-binding protein C-terminal" evidence="1">
    <location>
        <begin position="174"/>
        <end position="195"/>
    </location>
</feature>
<evidence type="ECO:0000313" key="3">
    <source>
        <dbReference type="Proteomes" id="UP000663555"/>
    </source>
</evidence>
<reference evidence="2 3" key="1">
    <citation type="submission" date="2021-03" db="EMBL/GenBank/DDBJ databases">
        <title>Genome sequencing of Marinobacter sp. LPB0319.</title>
        <authorList>
            <person name="Kim J."/>
        </authorList>
    </citation>
    <scope>NUCLEOTIDE SEQUENCE [LARGE SCALE GENOMIC DNA]</scope>
    <source>
        <strain evidence="2 3">LPB0319</strain>
    </source>
</reference>
<dbReference type="EMBL" id="CP071247">
    <property type="protein sequence ID" value="QSP96143.1"/>
    <property type="molecule type" value="Genomic_DNA"/>
</dbReference>
<proteinExistence type="predicted"/>
<dbReference type="NCBIfam" id="TIGR02595">
    <property type="entry name" value="PEP_CTERM"/>
    <property type="match status" value="1"/>
</dbReference>
<dbReference type="Pfam" id="PF07589">
    <property type="entry name" value="PEP-CTERM"/>
    <property type="match status" value="1"/>
</dbReference>
<protein>
    <submittedName>
        <fullName evidence="2">PEP-CTERM sorting domain-containing protein</fullName>
    </submittedName>
</protein>
<sequence length="214" mass="22846">MDKAPKAITASQTAVIFISTLLLSSNLPAAVIIDSIRADYQTGAYFKLNFDDTPYGPLPYGPDDIDLTTVTSLEWTFPTPTGGSVQVDMADFTNGYIGARIESTGEVSITSFFLTFAQGDLTSVNDYYLDITNAGMALEFCPPPFGCTNGTSSAYWEAPSPAYTVASRAAPTSDVPEPRTLALLGLGLLALGATRTFSRDNNRRLFGEPALAKI</sequence>
<keyword evidence="3" id="KW-1185">Reference proteome</keyword>
<organism evidence="2 3">
    <name type="scientific">Marinobacter salinisoli</name>
    <dbReference type="NCBI Taxonomy" id="2769486"/>
    <lineage>
        <taxon>Bacteria</taxon>
        <taxon>Pseudomonadati</taxon>
        <taxon>Pseudomonadota</taxon>
        <taxon>Gammaproteobacteria</taxon>
        <taxon>Pseudomonadales</taxon>
        <taxon>Marinobacteraceae</taxon>
        <taxon>Marinobacter</taxon>
    </lineage>
</organism>
<dbReference type="InterPro" id="IPR013424">
    <property type="entry name" value="Ice-binding_C"/>
</dbReference>